<dbReference type="EMBL" id="BJYK01000002">
    <property type="protein sequence ID" value="GEN79638.1"/>
    <property type="molecule type" value="Genomic_DNA"/>
</dbReference>
<evidence type="ECO:0000256" key="1">
    <source>
        <dbReference type="SAM" id="Phobius"/>
    </source>
</evidence>
<feature type="transmembrane region" description="Helical" evidence="1">
    <location>
        <begin position="187"/>
        <end position="205"/>
    </location>
</feature>
<dbReference type="Pfam" id="PF10756">
    <property type="entry name" value="bPH_6"/>
    <property type="match status" value="1"/>
</dbReference>
<evidence type="ECO:0000313" key="3">
    <source>
        <dbReference type="EMBL" id="GEN79638.1"/>
    </source>
</evidence>
<keyword evidence="1" id="KW-1133">Transmembrane helix</keyword>
<dbReference type="InterPro" id="IPR019692">
    <property type="entry name" value="CFP-6_PH"/>
</dbReference>
<dbReference type="Proteomes" id="UP000321484">
    <property type="component" value="Unassembled WGS sequence"/>
</dbReference>
<gene>
    <name evidence="3" type="ORF">AFE02nite_13720</name>
</gene>
<protein>
    <recommendedName>
        <fullName evidence="2">Low molecular weight protein antigen 6 PH domain-containing protein</fullName>
    </recommendedName>
</protein>
<organism evidence="3 4">
    <name type="scientific">Actinotalea fermentans</name>
    <dbReference type="NCBI Taxonomy" id="43671"/>
    <lineage>
        <taxon>Bacteria</taxon>
        <taxon>Bacillati</taxon>
        <taxon>Actinomycetota</taxon>
        <taxon>Actinomycetes</taxon>
        <taxon>Micrococcales</taxon>
        <taxon>Cellulomonadaceae</taxon>
        <taxon>Actinotalea</taxon>
    </lineage>
</organism>
<feature type="transmembrane region" description="Helical" evidence="1">
    <location>
        <begin position="18"/>
        <end position="36"/>
    </location>
</feature>
<accession>A0A511YWS7</accession>
<sequence>MSSTADQTVTYQAGSARGMTIGVAAVAAVALVLTALDDVGAALRYVPVFAVVPAAVWAFYGRPAVIISDGGVALRNVVRTVELPWPAIQRIETKYALTLETAYGPYNAWAAPVPGRTGAAYATRATMHHQPESAYAAAGLRPGDLAGTPSGDVAGYIRRRWEKLRDAGFLDDPVLERQRPVVHWHPGPLLLVAALVAASAVSLSLG</sequence>
<name>A0A511YWS7_9CELL</name>
<proteinExistence type="predicted"/>
<feature type="domain" description="Low molecular weight protein antigen 6 PH" evidence="2">
    <location>
        <begin position="62"/>
        <end position="143"/>
    </location>
</feature>
<feature type="transmembrane region" description="Helical" evidence="1">
    <location>
        <begin position="42"/>
        <end position="60"/>
    </location>
</feature>
<evidence type="ECO:0000259" key="2">
    <source>
        <dbReference type="Pfam" id="PF10756"/>
    </source>
</evidence>
<keyword evidence="4" id="KW-1185">Reference proteome</keyword>
<dbReference type="RefSeq" id="WP_034248571.1">
    <property type="nucleotide sequence ID" value="NZ_BJYK01000002.1"/>
</dbReference>
<comment type="caution">
    <text evidence="3">The sequence shown here is derived from an EMBL/GenBank/DDBJ whole genome shotgun (WGS) entry which is preliminary data.</text>
</comment>
<keyword evidence="1" id="KW-0472">Membrane</keyword>
<evidence type="ECO:0000313" key="4">
    <source>
        <dbReference type="Proteomes" id="UP000321484"/>
    </source>
</evidence>
<keyword evidence="1" id="KW-0812">Transmembrane</keyword>
<dbReference type="AlphaFoldDB" id="A0A511YWS7"/>
<reference evidence="3 4" key="1">
    <citation type="submission" date="2019-07" db="EMBL/GenBank/DDBJ databases">
        <title>Whole genome shotgun sequence of Actinotalea fermentans NBRC 105374.</title>
        <authorList>
            <person name="Hosoyama A."/>
            <person name="Uohara A."/>
            <person name="Ohji S."/>
            <person name="Ichikawa N."/>
        </authorList>
    </citation>
    <scope>NUCLEOTIDE SEQUENCE [LARGE SCALE GENOMIC DNA]</scope>
    <source>
        <strain evidence="3 4">NBRC 105374</strain>
    </source>
</reference>